<keyword evidence="3" id="KW-0804">Transcription</keyword>
<feature type="transmembrane region" description="Helical" evidence="1">
    <location>
        <begin position="141"/>
        <end position="162"/>
    </location>
</feature>
<keyword evidence="1" id="KW-0812">Transmembrane</keyword>
<reference evidence="3 4" key="1">
    <citation type="submission" date="2021-03" db="EMBL/GenBank/DDBJ databases">
        <title>Genomic Encyclopedia of Type Strains, Phase IV (KMG-IV): sequencing the most valuable type-strain genomes for metagenomic binning, comparative biology and taxonomic classification.</title>
        <authorList>
            <person name="Goeker M."/>
        </authorList>
    </citation>
    <scope>NUCLEOTIDE SEQUENCE [LARGE SCALE GENOMIC DNA]</scope>
    <source>
        <strain evidence="3 4">DSM 3984</strain>
    </source>
</reference>
<keyword evidence="3" id="KW-0240">DNA-directed RNA polymerase</keyword>
<evidence type="ECO:0000313" key="4">
    <source>
        <dbReference type="Proteomes" id="UP000783390"/>
    </source>
</evidence>
<keyword evidence="1" id="KW-0472">Membrane</keyword>
<feature type="transmembrane region" description="Helical" evidence="1">
    <location>
        <begin position="106"/>
        <end position="129"/>
    </location>
</feature>
<proteinExistence type="predicted"/>
<organism evidence="3 4">
    <name type="scientific">Clostridium moniliforme</name>
    <dbReference type="NCBI Taxonomy" id="39489"/>
    <lineage>
        <taxon>Bacteria</taxon>
        <taxon>Bacillati</taxon>
        <taxon>Bacillota</taxon>
        <taxon>Clostridia</taxon>
        <taxon>Eubacteriales</taxon>
        <taxon>Clostridiaceae</taxon>
        <taxon>Clostridium</taxon>
    </lineage>
</organism>
<feature type="transmembrane region" description="Helical" evidence="1">
    <location>
        <begin position="198"/>
        <end position="228"/>
    </location>
</feature>
<dbReference type="RefSeq" id="WP_209797327.1">
    <property type="nucleotide sequence ID" value="NZ_JAGGJZ010000006.1"/>
</dbReference>
<sequence>MFCPNCGSNISNDSTFCPNCGTKIEQKINSKDNSDSSKDFFKTIGKCIKNPLTEISNLKETLSDNNNYIYLGIITLIISIMLTISLKLFNSSITISIPFYEIFLSYIINLVIFYGIILFLVFAIYKFIFKEEIKLQDFLRVLLSALIVRGTFVLIQTIISIISFKFSIIIFIVGLMTSILVLYSGFKEIVKNYNKLLYTFSIAYLVSTFFEIYIISKISMLNIIILFIDSIFY</sequence>
<name>A0ABS4F2C9_9CLOT</name>
<keyword evidence="4" id="KW-1185">Reference proteome</keyword>
<feature type="domain" description="Zinc-ribbon" evidence="2">
    <location>
        <begin position="2"/>
        <end position="24"/>
    </location>
</feature>
<dbReference type="GO" id="GO:0000428">
    <property type="term" value="C:DNA-directed RNA polymerase complex"/>
    <property type="evidence" value="ECO:0007669"/>
    <property type="project" value="UniProtKB-KW"/>
</dbReference>
<dbReference type="Pfam" id="PF13240">
    <property type="entry name" value="Zn_Ribbon_1"/>
    <property type="match status" value="1"/>
</dbReference>
<feature type="transmembrane region" description="Helical" evidence="1">
    <location>
        <begin position="168"/>
        <end position="186"/>
    </location>
</feature>
<dbReference type="InterPro" id="IPR026870">
    <property type="entry name" value="Zinc_ribbon_dom"/>
</dbReference>
<evidence type="ECO:0000256" key="1">
    <source>
        <dbReference type="SAM" id="Phobius"/>
    </source>
</evidence>
<dbReference type="Proteomes" id="UP000783390">
    <property type="component" value="Unassembled WGS sequence"/>
</dbReference>
<keyword evidence="1" id="KW-1133">Transmembrane helix</keyword>
<evidence type="ECO:0000313" key="3">
    <source>
        <dbReference type="EMBL" id="MBP1890411.1"/>
    </source>
</evidence>
<accession>A0ABS4F2C9</accession>
<feature type="transmembrane region" description="Helical" evidence="1">
    <location>
        <begin position="68"/>
        <end position="86"/>
    </location>
</feature>
<protein>
    <submittedName>
        <fullName evidence="3">DNA-directed RNA polymerase subunit RPC12/RpoP</fullName>
    </submittedName>
</protein>
<dbReference type="EMBL" id="JAGGJZ010000006">
    <property type="protein sequence ID" value="MBP1890411.1"/>
    <property type="molecule type" value="Genomic_DNA"/>
</dbReference>
<comment type="caution">
    <text evidence="3">The sequence shown here is derived from an EMBL/GenBank/DDBJ whole genome shotgun (WGS) entry which is preliminary data.</text>
</comment>
<gene>
    <name evidence="3" type="ORF">J2Z53_002006</name>
</gene>
<evidence type="ECO:0000259" key="2">
    <source>
        <dbReference type="Pfam" id="PF13240"/>
    </source>
</evidence>